<feature type="compositionally biased region" description="Polar residues" evidence="6">
    <location>
        <begin position="260"/>
        <end position="277"/>
    </location>
</feature>
<feature type="region of interest" description="Disordered" evidence="6">
    <location>
        <begin position="260"/>
        <end position="297"/>
    </location>
</feature>
<evidence type="ECO:0000256" key="2">
    <source>
        <dbReference type="ARBA" id="ARBA00008816"/>
    </source>
</evidence>
<dbReference type="GO" id="GO:0046839">
    <property type="term" value="P:phospholipid dephosphorylation"/>
    <property type="evidence" value="ECO:0007669"/>
    <property type="project" value="TreeGrafter"/>
</dbReference>
<name>A0A484FWM6_COLOR</name>
<evidence type="ECO:0000256" key="5">
    <source>
        <dbReference type="ARBA" id="ARBA00023136"/>
    </source>
</evidence>
<dbReference type="GO" id="GO:0006644">
    <property type="term" value="P:phospholipid metabolic process"/>
    <property type="evidence" value="ECO:0007669"/>
    <property type="project" value="InterPro"/>
</dbReference>
<accession>A0A484FWM6</accession>
<keyword evidence="4 7" id="KW-1133">Transmembrane helix</keyword>
<dbReference type="PANTHER" id="PTHR10165">
    <property type="entry name" value="LIPID PHOSPHATE PHOSPHATASE"/>
    <property type="match status" value="1"/>
</dbReference>
<reference evidence="10" key="1">
    <citation type="journal article" date="2013" name="New Phytol.">
        <title>Comparative genomic and transcriptomic analyses reveal the hemibiotrophic stage shift of Colletotrichum fungi.</title>
        <authorList>
            <person name="Gan P."/>
            <person name="Ikeda K."/>
            <person name="Irieda H."/>
            <person name="Narusaka M."/>
            <person name="O'Connell R.J."/>
            <person name="Narusaka Y."/>
            <person name="Takano Y."/>
            <person name="Kubo Y."/>
            <person name="Shirasu K."/>
        </authorList>
    </citation>
    <scope>NUCLEOTIDE SEQUENCE [LARGE SCALE GENOMIC DNA]</scope>
    <source>
        <strain evidence="10">104-T / ATCC 96160 / CBS 514.97 / LARS 414 / MAFF 240422</strain>
    </source>
</reference>
<dbReference type="Gene3D" id="1.20.144.10">
    <property type="entry name" value="Phosphatidic acid phosphatase type 2/haloperoxidase"/>
    <property type="match status" value="1"/>
</dbReference>
<feature type="transmembrane region" description="Helical" evidence="7">
    <location>
        <begin position="321"/>
        <end position="340"/>
    </location>
</feature>
<dbReference type="InterPro" id="IPR000326">
    <property type="entry name" value="PAP2/HPO"/>
</dbReference>
<evidence type="ECO:0000313" key="10">
    <source>
        <dbReference type="Proteomes" id="UP000014480"/>
    </source>
</evidence>
<feature type="transmembrane region" description="Helical" evidence="7">
    <location>
        <begin position="137"/>
        <end position="156"/>
    </location>
</feature>
<feature type="transmembrane region" description="Helical" evidence="7">
    <location>
        <begin position="352"/>
        <end position="370"/>
    </location>
</feature>
<reference evidence="10" key="2">
    <citation type="journal article" date="2019" name="Mol. Plant Microbe Interact.">
        <title>Genome sequence resources for four phytopathogenic fungi from the Colletotrichum orbiculare species complex.</title>
        <authorList>
            <person name="Gan P."/>
            <person name="Tsushima A."/>
            <person name="Narusaka M."/>
            <person name="Narusaka Y."/>
            <person name="Takano Y."/>
            <person name="Kubo Y."/>
            <person name="Shirasu K."/>
        </authorList>
    </citation>
    <scope>GENOME REANNOTATION</scope>
    <source>
        <strain evidence="10">104-T / ATCC 96160 / CBS 514.97 / LARS 414 / MAFF 240422</strain>
    </source>
</reference>
<dbReference type="OrthoDB" id="8907274at2759"/>
<dbReference type="GO" id="GO:0008195">
    <property type="term" value="F:phosphatidate phosphatase activity"/>
    <property type="evidence" value="ECO:0007669"/>
    <property type="project" value="TreeGrafter"/>
</dbReference>
<protein>
    <submittedName>
        <fullName evidence="9">Diacylglycerol pyrophosphate phosphatase 1</fullName>
    </submittedName>
</protein>
<dbReference type="PANTHER" id="PTHR10165:SF154">
    <property type="entry name" value="PAP2 DOMAIN PROTEIN (AFU_ORTHOLOGUE AFUA_1G09730)"/>
    <property type="match status" value="1"/>
</dbReference>
<comment type="caution">
    <text evidence="9">The sequence shown here is derived from an EMBL/GenBank/DDBJ whole genome shotgun (WGS) entry which is preliminary data.</text>
</comment>
<dbReference type="SUPFAM" id="SSF48317">
    <property type="entry name" value="Acid phosphatase/Vanadium-dependent haloperoxidase"/>
    <property type="match status" value="1"/>
</dbReference>
<keyword evidence="3 7" id="KW-0812">Transmembrane</keyword>
<comment type="subcellular location">
    <subcellularLocation>
        <location evidence="1">Membrane</location>
        <topology evidence="1">Multi-pass membrane protein</topology>
    </subcellularLocation>
</comment>
<dbReference type="InterPro" id="IPR036938">
    <property type="entry name" value="PAP2/HPO_sf"/>
</dbReference>
<feature type="domain" description="Phosphatidic acid phosphatase type 2/haloperoxidase" evidence="8">
    <location>
        <begin position="143"/>
        <end position="371"/>
    </location>
</feature>
<feature type="transmembrane region" description="Helical" evidence="7">
    <location>
        <begin position="94"/>
        <end position="117"/>
    </location>
</feature>
<organism evidence="9 10">
    <name type="scientific">Colletotrichum orbiculare (strain 104-T / ATCC 96160 / CBS 514.97 / LARS 414 / MAFF 240422)</name>
    <name type="common">Cucumber anthracnose fungus</name>
    <name type="synonym">Colletotrichum lagenarium</name>
    <dbReference type="NCBI Taxonomy" id="1213857"/>
    <lineage>
        <taxon>Eukaryota</taxon>
        <taxon>Fungi</taxon>
        <taxon>Dikarya</taxon>
        <taxon>Ascomycota</taxon>
        <taxon>Pezizomycotina</taxon>
        <taxon>Sordariomycetes</taxon>
        <taxon>Hypocreomycetidae</taxon>
        <taxon>Glomerellales</taxon>
        <taxon>Glomerellaceae</taxon>
        <taxon>Colletotrichum</taxon>
        <taxon>Colletotrichum orbiculare species complex</taxon>
    </lineage>
</organism>
<evidence type="ECO:0000256" key="4">
    <source>
        <dbReference type="ARBA" id="ARBA00022989"/>
    </source>
</evidence>
<keyword evidence="10" id="KW-1185">Reference proteome</keyword>
<evidence type="ECO:0000313" key="9">
    <source>
        <dbReference type="EMBL" id="TDZ21904.1"/>
    </source>
</evidence>
<dbReference type="EMBL" id="AMCV02000011">
    <property type="protein sequence ID" value="TDZ21904.1"/>
    <property type="molecule type" value="Genomic_DNA"/>
</dbReference>
<comment type="similarity">
    <text evidence="2">Belongs to the PA-phosphatase related phosphoesterase family.</text>
</comment>
<dbReference type="STRING" id="1213857.A0A484FWM6"/>
<keyword evidence="5 7" id="KW-0472">Membrane</keyword>
<dbReference type="InterPro" id="IPR043216">
    <property type="entry name" value="PAP-like"/>
</dbReference>
<evidence type="ECO:0000256" key="3">
    <source>
        <dbReference type="ARBA" id="ARBA00022692"/>
    </source>
</evidence>
<feature type="transmembrane region" description="Helical" evidence="7">
    <location>
        <begin position="234"/>
        <end position="252"/>
    </location>
</feature>
<dbReference type="Pfam" id="PF01569">
    <property type="entry name" value="PAP2"/>
    <property type="match status" value="1"/>
</dbReference>
<dbReference type="CDD" id="cd03390">
    <property type="entry name" value="PAP2_containing_1_like"/>
    <property type="match status" value="1"/>
</dbReference>
<dbReference type="GO" id="GO:0016020">
    <property type="term" value="C:membrane"/>
    <property type="evidence" value="ECO:0007669"/>
    <property type="project" value="UniProtKB-SubCell"/>
</dbReference>
<sequence length="454" mass="50008">MSTSIPLANLSPSSRPSYYKMPESPVSYERRSIRTRRSHWTPSLIGSYVFDWFVLLVVAGIAGVLGIVEPNKRPFSVLDPNISFPFTEHETVPMWLAVVCAVLVPIIIIAIVCLLLVPGNTVPKGTPKALIWKRKLWELHVGWLGLALAMVGAFFITNGMKNMFGKPRPDLLSRCQPDLENIGKYIIGGTLPNITGLTGQTGFGQLVSADICQNTDKHTLDDGFRSYPSGHSSASAAGLIYLSLFLASKFAVTMPFVSTNSDASSHSAFPSRLQKSGSDYDEARSGEGGSLNPDSSVAGRNLAEHNKIVTAVRRQAAAPPIYLLTIVVLPWFGSIFIAGSRWFDFRHHGFDILFGYLIGIFTSIFAFRYYHLPIRQGAGWAWGPRSHDKAWWSGVGSYSYATDKGDFIRPGDEEEAYTARPAPHATSSQFLQQFLAFAENHGHGWSFTVYHSPE</sequence>
<evidence type="ECO:0000256" key="1">
    <source>
        <dbReference type="ARBA" id="ARBA00004141"/>
    </source>
</evidence>
<proteinExistence type="inferred from homology"/>
<gene>
    <name evidence="9" type="primary">DPP1-1</name>
    <name evidence="9" type="ORF">Cob_v005204</name>
</gene>
<dbReference type="AlphaFoldDB" id="A0A484FWM6"/>
<evidence type="ECO:0000259" key="8">
    <source>
        <dbReference type="Pfam" id="PF01569"/>
    </source>
</evidence>
<feature type="transmembrane region" description="Helical" evidence="7">
    <location>
        <begin position="44"/>
        <end position="68"/>
    </location>
</feature>
<evidence type="ECO:0000256" key="7">
    <source>
        <dbReference type="SAM" id="Phobius"/>
    </source>
</evidence>
<evidence type="ECO:0000256" key="6">
    <source>
        <dbReference type="SAM" id="MobiDB-lite"/>
    </source>
</evidence>
<dbReference type="Proteomes" id="UP000014480">
    <property type="component" value="Unassembled WGS sequence"/>
</dbReference>